<dbReference type="SUPFAM" id="SSF46785">
    <property type="entry name" value="Winged helix' DNA-binding domain"/>
    <property type="match status" value="1"/>
</dbReference>
<keyword evidence="1" id="KW-0805">Transcription regulation</keyword>
<dbReference type="Pfam" id="PF01614">
    <property type="entry name" value="IclR_C"/>
    <property type="match status" value="1"/>
</dbReference>
<evidence type="ECO:0000259" key="4">
    <source>
        <dbReference type="PROSITE" id="PS51077"/>
    </source>
</evidence>
<dbReference type="Pfam" id="PF09339">
    <property type="entry name" value="HTH_IclR"/>
    <property type="match status" value="1"/>
</dbReference>
<dbReference type="Gene3D" id="1.10.10.10">
    <property type="entry name" value="Winged helix-like DNA-binding domain superfamily/Winged helix DNA-binding domain"/>
    <property type="match status" value="1"/>
</dbReference>
<dbReference type="InterPro" id="IPR050707">
    <property type="entry name" value="HTH_MetabolicPath_Reg"/>
</dbReference>
<evidence type="ECO:0000313" key="6">
    <source>
        <dbReference type="EMBL" id="GLS12832.1"/>
    </source>
</evidence>
<evidence type="ECO:0000259" key="5">
    <source>
        <dbReference type="PROSITE" id="PS51078"/>
    </source>
</evidence>
<proteinExistence type="predicted"/>
<dbReference type="InterPro" id="IPR036390">
    <property type="entry name" value="WH_DNA-bd_sf"/>
</dbReference>
<dbReference type="InterPro" id="IPR005471">
    <property type="entry name" value="Tscrpt_reg_IclR_N"/>
</dbReference>
<accession>A0ABQ6BYM2</accession>
<keyword evidence="3" id="KW-0804">Transcription</keyword>
<feature type="domain" description="IclR-ED" evidence="5">
    <location>
        <begin position="75"/>
        <end position="260"/>
    </location>
</feature>
<dbReference type="RefSeq" id="WP_284306327.1">
    <property type="nucleotide sequence ID" value="NZ_BSPB01000002.1"/>
</dbReference>
<dbReference type="SUPFAM" id="SSF55781">
    <property type="entry name" value="GAF domain-like"/>
    <property type="match status" value="1"/>
</dbReference>
<evidence type="ECO:0000256" key="3">
    <source>
        <dbReference type="ARBA" id="ARBA00023163"/>
    </source>
</evidence>
<sequence length="270" mass="28998">MGQTRDNPKTESIRAISRALLILRVMNGQPTWSLHDLHLQTGLPKSTIFRILHTLQQDGYVSVEGSAGVYRLTAKILEMSGGYTDKSLLVEMGSAAALKLTKTIKWPVAIGVLDGDAIVVRYSGMPYSPVAAHATTLGQRLGLTTTAMGQAYLAFCPEVEREILFDMLRMQGASSGTHVLTDEEALLHTLRNVRTAGHAVRQPNALRRTATLAVPVLHGDEVAGLMGMTTFGSLMTGATIAQFAPVLKDAAQALGQAYSERLGQLRSGQS</sequence>
<reference evidence="7" key="1">
    <citation type="journal article" date="2019" name="Int. J. Syst. Evol. Microbiol.">
        <title>The Global Catalogue of Microorganisms (GCM) 10K type strain sequencing project: providing services to taxonomists for standard genome sequencing and annotation.</title>
        <authorList>
            <consortium name="The Broad Institute Genomics Platform"/>
            <consortium name="The Broad Institute Genome Sequencing Center for Infectious Disease"/>
            <person name="Wu L."/>
            <person name="Ma J."/>
        </authorList>
    </citation>
    <scope>NUCLEOTIDE SEQUENCE [LARGE SCALE GENOMIC DNA]</scope>
    <source>
        <strain evidence="7">NBRC 109341</strain>
    </source>
</reference>
<dbReference type="PANTHER" id="PTHR30136">
    <property type="entry name" value="HELIX-TURN-HELIX TRANSCRIPTIONAL REGULATOR, ICLR FAMILY"/>
    <property type="match status" value="1"/>
</dbReference>
<evidence type="ECO:0000256" key="2">
    <source>
        <dbReference type="ARBA" id="ARBA00023125"/>
    </source>
</evidence>
<evidence type="ECO:0000313" key="7">
    <source>
        <dbReference type="Proteomes" id="UP001156903"/>
    </source>
</evidence>
<dbReference type="PANTHER" id="PTHR30136:SF23">
    <property type="entry name" value="DNA-BINDING TRANSCRIPTIONAL ACTIVATOR MHPR"/>
    <property type="match status" value="1"/>
</dbReference>
<dbReference type="SMART" id="SM00346">
    <property type="entry name" value="HTH_ICLR"/>
    <property type="match status" value="1"/>
</dbReference>
<name>A0ABQ6BYM2_9BURK</name>
<dbReference type="PROSITE" id="PS51077">
    <property type="entry name" value="HTH_ICLR"/>
    <property type="match status" value="1"/>
</dbReference>
<dbReference type="PROSITE" id="PS51078">
    <property type="entry name" value="ICLR_ED"/>
    <property type="match status" value="1"/>
</dbReference>
<evidence type="ECO:0000256" key="1">
    <source>
        <dbReference type="ARBA" id="ARBA00023015"/>
    </source>
</evidence>
<organism evidence="6 7">
    <name type="scientific">Hydrogenophaga electricum</name>
    <dbReference type="NCBI Taxonomy" id="1230953"/>
    <lineage>
        <taxon>Bacteria</taxon>
        <taxon>Pseudomonadati</taxon>
        <taxon>Pseudomonadota</taxon>
        <taxon>Betaproteobacteria</taxon>
        <taxon>Burkholderiales</taxon>
        <taxon>Comamonadaceae</taxon>
        <taxon>Hydrogenophaga</taxon>
    </lineage>
</organism>
<feature type="domain" description="HTH iclR-type" evidence="4">
    <location>
        <begin position="13"/>
        <end position="74"/>
    </location>
</feature>
<keyword evidence="7" id="KW-1185">Reference proteome</keyword>
<dbReference type="EMBL" id="BSPB01000002">
    <property type="protein sequence ID" value="GLS12832.1"/>
    <property type="molecule type" value="Genomic_DNA"/>
</dbReference>
<dbReference type="Proteomes" id="UP001156903">
    <property type="component" value="Unassembled WGS sequence"/>
</dbReference>
<protein>
    <submittedName>
        <fullName evidence="6">Transcriptional regulator</fullName>
    </submittedName>
</protein>
<keyword evidence="2" id="KW-0238">DNA-binding</keyword>
<dbReference type="InterPro" id="IPR029016">
    <property type="entry name" value="GAF-like_dom_sf"/>
</dbReference>
<comment type="caution">
    <text evidence="6">The sequence shown here is derived from an EMBL/GenBank/DDBJ whole genome shotgun (WGS) entry which is preliminary data.</text>
</comment>
<dbReference type="Gene3D" id="3.30.450.40">
    <property type="match status" value="1"/>
</dbReference>
<dbReference type="InterPro" id="IPR014757">
    <property type="entry name" value="Tscrpt_reg_IclR_C"/>
</dbReference>
<gene>
    <name evidence="6" type="primary">mhpR</name>
    <name evidence="6" type="ORF">GCM10007935_02600</name>
</gene>
<dbReference type="InterPro" id="IPR036388">
    <property type="entry name" value="WH-like_DNA-bd_sf"/>
</dbReference>